<evidence type="ECO:0000313" key="1">
    <source>
        <dbReference type="EMBL" id="MCW3784927.1"/>
    </source>
</evidence>
<reference evidence="1" key="1">
    <citation type="submission" date="2022-10" db="EMBL/GenBank/DDBJ databases">
        <authorList>
            <person name="Yu W.X."/>
        </authorList>
    </citation>
    <scope>NUCLEOTIDE SEQUENCE</scope>
    <source>
        <strain evidence="1">AAT</strain>
    </source>
</reference>
<gene>
    <name evidence="1" type="ORF">OM075_00540</name>
</gene>
<dbReference type="EMBL" id="JAPDPJ010000001">
    <property type="protein sequence ID" value="MCW3784927.1"/>
    <property type="molecule type" value="Genomic_DNA"/>
</dbReference>
<accession>A0AAE3M0P3</accession>
<sequence length="484" mass="55844">MEIQTNGHIGYVKEGADVFTFQMGTTPKATTGEIDLEQFAGIPLPYVLNVDGYKVLIMGKTNTLPDEVEAVIGGNRILPELIDKRVKLLSGEGLHVYQNKKNGKKIEREWVDQPLIESWLDSWQDNGLQDSASDVALKYVIDYYHMETFFLRWRFRKSRRLGGQLPVIGLEHIPIKKTRLATDKNIDIFTDYFEDSDFKHFLVGNWSYGTEKSFRVYNRLDPSDPLKYPVAMSMHRNPSFGKIYGQNKFYEGIKEWLVGMNKTPRFINSFLENSLSAKVHVIIPDAWIKSKRRMLESYCDKNKELAAEGKELIKVNEIDVGTEFYEHLLTKYVSGELKKLSKFLSGADNQGKLYSSYSFKTSDKVEERWIIEPIDLKYKEYIDALTNYDKRGDEVVTTAMGMDATISNVSKDGVISKSGSDLYYNYIIYLLNLTIPERICTEPFNMALKINFPELYKQGYRIGFYINVPSRQEEVSTDDRLQNQ</sequence>
<protein>
    <submittedName>
        <fullName evidence="1">Uncharacterized protein</fullName>
    </submittedName>
</protein>
<dbReference type="RefSeq" id="WP_301188498.1">
    <property type="nucleotide sequence ID" value="NZ_JAPDPJ010000001.1"/>
</dbReference>
<evidence type="ECO:0000313" key="2">
    <source>
        <dbReference type="Proteomes" id="UP001209229"/>
    </source>
</evidence>
<organism evidence="1 2">
    <name type="scientific">Plebeiibacterium sediminum</name>
    <dbReference type="NCBI Taxonomy" id="2992112"/>
    <lineage>
        <taxon>Bacteria</taxon>
        <taxon>Pseudomonadati</taxon>
        <taxon>Bacteroidota</taxon>
        <taxon>Bacteroidia</taxon>
        <taxon>Marinilabiliales</taxon>
        <taxon>Marinilabiliaceae</taxon>
        <taxon>Plebeiibacterium</taxon>
    </lineage>
</organism>
<dbReference type="Proteomes" id="UP001209229">
    <property type="component" value="Unassembled WGS sequence"/>
</dbReference>
<keyword evidence="2" id="KW-1185">Reference proteome</keyword>
<name>A0AAE3M0P3_9BACT</name>
<dbReference type="AlphaFoldDB" id="A0AAE3M0P3"/>
<comment type="caution">
    <text evidence="1">The sequence shown here is derived from an EMBL/GenBank/DDBJ whole genome shotgun (WGS) entry which is preliminary data.</text>
</comment>
<proteinExistence type="predicted"/>